<accession>A0ABX5WU32</accession>
<evidence type="ECO:0000313" key="3">
    <source>
        <dbReference type="Proteomes" id="UP000318758"/>
    </source>
</evidence>
<feature type="domain" description="SET" evidence="1">
    <location>
        <begin position="23"/>
        <end position="153"/>
    </location>
</feature>
<name>A0ABX5WU32_9GAMM</name>
<proteinExistence type="predicted"/>
<gene>
    <name evidence="2" type="ORF">FGA12_16670</name>
</gene>
<organism evidence="2 3">
    <name type="scientific">Shewanella marisflavi</name>
    <dbReference type="NCBI Taxonomy" id="260364"/>
    <lineage>
        <taxon>Bacteria</taxon>
        <taxon>Pseudomonadati</taxon>
        <taxon>Pseudomonadota</taxon>
        <taxon>Gammaproteobacteria</taxon>
        <taxon>Alteromonadales</taxon>
        <taxon>Shewanellaceae</taxon>
        <taxon>Shewanella</taxon>
    </lineage>
</organism>
<dbReference type="Pfam" id="PF00856">
    <property type="entry name" value="SET"/>
    <property type="match status" value="1"/>
</dbReference>
<evidence type="ECO:0000313" key="2">
    <source>
        <dbReference type="EMBL" id="QDF76666.1"/>
    </source>
</evidence>
<evidence type="ECO:0000259" key="1">
    <source>
        <dbReference type="PROSITE" id="PS50280"/>
    </source>
</evidence>
<dbReference type="InterPro" id="IPR001214">
    <property type="entry name" value="SET_dom"/>
</dbReference>
<sequence>MINSSHQGRAQSLSEELNMDVTQDLQFVRSVVVDNIADTQIDVSELHGFGLFCQESGFEAGQELCVLDGQVLTIEHYEKIEALVAPNILAYKNYIFMECNYLGADKLLVRPFRTKYSYINHSRTPNVELKREPLRIVTLRKIVAGEELTIDYRNEPLPEAYVNNPVKDFL</sequence>
<reference evidence="2 3" key="1">
    <citation type="submission" date="2019-06" db="EMBL/GenBank/DDBJ databases">
        <title>Complete genome of Shewanella marisflavi ECSMB14101, a mussel settlement-inducing bacterium isolated from East China Sea.</title>
        <authorList>
            <person name="Yang J."/>
            <person name="Liang X."/>
            <person name="Chang R."/>
            <person name="Peng L."/>
        </authorList>
    </citation>
    <scope>NUCLEOTIDE SEQUENCE [LARGE SCALE GENOMIC DNA]</scope>
    <source>
        <strain evidence="2 3">ECSMB14101</strain>
    </source>
</reference>
<dbReference type="CDD" id="cd08161">
    <property type="entry name" value="SET"/>
    <property type="match status" value="1"/>
</dbReference>
<dbReference type="Gene3D" id="2.170.270.10">
    <property type="entry name" value="SET domain"/>
    <property type="match status" value="1"/>
</dbReference>
<dbReference type="SUPFAM" id="SSF82199">
    <property type="entry name" value="SET domain"/>
    <property type="match status" value="1"/>
</dbReference>
<dbReference type="PROSITE" id="PS50280">
    <property type="entry name" value="SET"/>
    <property type="match status" value="1"/>
</dbReference>
<dbReference type="EMBL" id="CP041153">
    <property type="protein sequence ID" value="QDF76666.1"/>
    <property type="molecule type" value="Genomic_DNA"/>
</dbReference>
<dbReference type="Proteomes" id="UP000318758">
    <property type="component" value="Chromosome"/>
</dbReference>
<keyword evidence="3" id="KW-1185">Reference proteome</keyword>
<dbReference type="SMART" id="SM00317">
    <property type="entry name" value="SET"/>
    <property type="match status" value="1"/>
</dbReference>
<dbReference type="InterPro" id="IPR046341">
    <property type="entry name" value="SET_dom_sf"/>
</dbReference>
<dbReference type="RefSeq" id="WP_081953824.1">
    <property type="nucleotide sequence ID" value="NZ_CP041153.1"/>
</dbReference>
<protein>
    <submittedName>
        <fullName evidence="2">SET domain-containing protein</fullName>
    </submittedName>
</protein>